<evidence type="ECO:0000256" key="3">
    <source>
        <dbReference type="PIRSR" id="PIRSR606823-1"/>
    </source>
</evidence>
<dbReference type="GO" id="GO:0046514">
    <property type="term" value="P:ceramide catabolic process"/>
    <property type="evidence" value="ECO:0007669"/>
    <property type="project" value="InterPro"/>
</dbReference>
<dbReference type="FunFam" id="2.60.40.2300:FF:000004">
    <property type="entry name" value="Neutral/alkaline nonlysosomal ceramidase, putative"/>
    <property type="match status" value="1"/>
</dbReference>
<keyword evidence="4" id="KW-0862">Zinc</keyword>
<evidence type="ECO:0000313" key="8">
    <source>
        <dbReference type="EMBL" id="KAH8696415.1"/>
    </source>
</evidence>
<proteinExistence type="inferred from homology"/>
<comment type="caution">
    <text evidence="8">The sequence shown here is derived from an EMBL/GenBank/DDBJ whole genome shotgun (WGS) entry which is preliminary data.</text>
</comment>
<dbReference type="PANTHER" id="PTHR12670">
    <property type="entry name" value="CERAMIDASE"/>
    <property type="match status" value="1"/>
</dbReference>
<feature type="binding site" evidence="4">
    <location>
        <position position="113"/>
    </location>
    <ligand>
        <name>Zn(2+)</name>
        <dbReference type="ChEBI" id="CHEBI:29105"/>
    </ligand>
</feature>
<dbReference type="GO" id="GO:0016020">
    <property type="term" value="C:membrane"/>
    <property type="evidence" value="ECO:0007669"/>
    <property type="project" value="GOC"/>
</dbReference>
<dbReference type="GeneID" id="70248636"/>
<protein>
    <recommendedName>
        <fullName evidence="5">Neutral ceramidase</fullName>
        <ecNumber evidence="5">3.5.1.23</ecNumber>
    </recommendedName>
</protein>
<comment type="catalytic activity">
    <reaction evidence="5">
        <text>an N-acylsphing-4-enine + H2O = sphing-4-enine + a fatty acid</text>
        <dbReference type="Rhea" id="RHEA:20856"/>
        <dbReference type="ChEBI" id="CHEBI:15377"/>
        <dbReference type="ChEBI" id="CHEBI:28868"/>
        <dbReference type="ChEBI" id="CHEBI:52639"/>
        <dbReference type="ChEBI" id="CHEBI:57756"/>
        <dbReference type="EC" id="3.5.1.23"/>
    </reaction>
</comment>
<evidence type="ECO:0000256" key="1">
    <source>
        <dbReference type="ARBA" id="ARBA00009835"/>
    </source>
</evidence>
<evidence type="ECO:0000259" key="6">
    <source>
        <dbReference type="Pfam" id="PF04734"/>
    </source>
</evidence>
<keyword evidence="4" id="KW-0479">Metal-binding</keyword>
<dbReference type="Proteomes" id="UP001201262">
    <property type="component" value="Unassembled WGS sequence"/>
</dbReference>
<feature type="domain" description="Neutral/alkaline non-lysosomal ceramidase C-terminal" evidence="7">
    <location>
        <begin position="560"/>
        <end position="723"/>
    </location>
</feature>
<organism evidence="8 9">
    <name type="scientific">Talaromyces proteolyticus</name>
    <dbReference type="NCBI Taxonomy" id="1131652"/>
    <lineage>
        <taxon>Eukaryota</taxon>
        <taxon>Fungi</taxon>
        <taxon>Dikarya</taxon>
        <taxon>Ascomycota</taxon>
        <taxon>Pezizomycotina</taxon>
        <taxon>Eurotiomycetes</taxon>
        <taxon>Eurotiomycetidae</taxon>
        <taxon>Eurotiales</taxon>
        <taxon>Trichocomaceae</taxon>
        <taxon>Talaromyces</taxon>
        <taxon>Talaromyces sect. Bacilispori</taxon>
    </lineage>
</organism>
<dbReference type="PANTHER" id="PTHR12670:SF1">
    <property type="entry name" value="NEUTRAL CERAMIDASE"/>
    <property type="match status" value="1"/>
</dbReference>
<dbReference type="InterPro" id="IPR006823">
    <property type="entry name" value="Ceramidase_alk"/>
</dbReference>
<reference evidence="8" key="1">
    <citation type="submission" date="2021-12" db="EMBL/GenBank/DDBJ databases">
        <title>Convergent genome expansion in fungi linked to evolution of root-endophyte symbiosis.</title>
        <authorList>
            <consortium name="DOE Joint Genome Institute"/>
            <person name="Ke Y.-H."/>
            <person name="Bonito G."/>
            <person name="Liao H.-L."/>
            <person name="Looney B."/>
            <person name="Rojas-Flechas A."/>
            <person name="Nash J."/>
            <person name="Hameed K."/>
            <person name="Schadt C."/>
            <person name="Martin F."/>
            <person name="Crous P.W."/>
            <person name="Miettinen O."/>
            <person name="Magnuson J.K."/>
            <person name="Labbe J."/>
            <person name="Jacobson D."/>
            <person name="Doktycz M.J."/>
            <person name="Veneault-Fourrey C."/>
            <person name="Kuo A."/>
            <person name="Mondo S."/>
            <person name="Calhoun S."/>
            <person name="Riley R."/>
            <person name="Ohm R."/>
            <person name="LaButti K."/>
            <person name="Andreopoulos B."/>
            <person name="Pangilinan J."/>
            <person name="Nolan M."/>
            <person name="Tritt A."/>
            <person name="Clum A."/>
            <person name="Lipzen A."/>
            <person name="Daum C."/>
            <person name="Barry K."/>
            <person name="Grigoriev I.V."/>
            <person name="Vilgalys R."/>
        </authorList>
    </citation>
    <scope>NUCLEOTIDE SEQUENCE</scope>
    <source>
        <strain evidence="8">PMI_201</strain>
    </source>
</reference>
<keyword evidence="2 5" id="KW-0378">Hydrolase</keyword>
<feature type="domain" description="Neutral/alkaline non-lysosomal ceramidase N-terminal" evidence="6">
    <location>
        <begin position="18"/>
        <end position="543"/>
    </location>
</feature>
<keyword evidence="5" id="KW-0443">Lipid metabolism</keyword>
<accession>A0AAD4KPM2</accession>
<dbReference type="Pfam" id="PF17048">
    <property type="entry name" value="Ceramidse_alk_C"/>
    <property type="match status" value="1"/>
</dbReference>
<dbReference type="EMBL" id="JAJTJA010000007">
    <property type="protein sequence ID" value="KAH8696415.1"/>
    <property type="molecule type" value="Genomic_DNA"/>
</dbReference>
<comment type="cofactor">
    <cofactor evidence="4">
        <name>Zn(2+)</name>
        <dbReference type="ChEBI" id="CHEBI:29105"/>
    </cofactor>
    <text evidence="4">Binds 1 zinc ion per subunit.</text>
</comment>
<dbReference type="InterPro" id="IPR031331">
    <property type="entry name" value="NEUT/ALK_ceramidase_C"/>
</dbReference>
<feature type="binding site" evidence="4">
    <location>
        <position position="474"/>
    </location>
    <ligand>
        <name>Zn(2+)</name>
        <dbReference type="ChEBI" id="CHEBI:29105"/>
    </ligand>
</feature>
<dbReference type="Pfam" id="PF04734">
    <property type="entry name" value="Ceramidase_alk"/>
    <property type="match status" value="1"/>
</dbReference>
<comment type="similarity">
    <text evidence="1 5">Belongs to the neutral ceramidase family.</text>
</comment>
<dbReference type="InterPro" id="IPR038445">
    <property type="entry name" value="NCDase_C_sf"/>
</dbReference>
<dbReference type="GO" id="GO:0046512">
    <property type="term" value="P:sphingosine biosynthetic process"/>
    <property type="evidence" value="ECO:0007669"/>
    <property type="project" value="TreeGrafter"/>
</dbReference>
<dbReference type="GO" id="GO:0017040">
    <property type="term" value="F:N-acylsphingosine amidohydrolase activity"/>
    <property type="evidence" value="ECO:0007669"/>
    <property type="project" value="UniProtKB-UniRule"/>
</dbReference>
<dbReference type="InterPro" id="IPR031329">
    <property type="entry name" value="NEUT/ALK_ceramidase_N"/>
</dbReference>
<dbReference type="GO" id="GO:0046872">
    <property type="term" value="F:metal ion binding"/>
    <property type="evidence" value="ECO:0007669"/>
    <property type="project" value="UniProtKB-KW"/>
</dbReference>
<sequence>MSREYRDIQKRATDGSTFLVGVGKADITGPVAEVPLVGMGNSSQIGTGLRQRIFARTFIFADPANATNTWIYTVLDNQSGDTAIRHGIVQGLASLGEEYSQYGQHNVAITGTHSHSGPGGWHNYLLVQISTLGFNQQSYEAIVEGTLLSITRAHESLSLSKITVASTEIVDGNINRSGYSYLANPAFERDQYEYDTDKTMTLLVIDRISDNKTTGVLSFYSVHGTSNYNNNTLVTGDNKGVAAYLFERSVSSDARFADGFVAGFSQSSVGDTSPNVLGAFCEDTGLPCRFEDSTCNGKTELCQGRGPYFQENDNGAKSCFEIGRRQYVAAADLYNQMALGTALNATQITGSASVASFHTYNQMSGFQFTSPFNGSTLSTCYSALGYPFAGGTSDGPGAFDFTQNNTNPEIKNPFWRAVSGIVHKPSPQQVQCQAPKNIFLDLGLNTFPYAWAPDIVDVQGLRIGQLIIIVSPSEVTTMSGRRWKGAVSQAAQKLLSLSDPIVVLGSPANSYSHYVTTEEEYNVQRYEGASTIFGPNQLAAYVNLSLTYLPYLDTATQVVTLPPLPAGPSPPINTNNSLSFIPGVVYDNPPTGYSFGDVLYSSPTNETYSPGDSITVAFVGANPRNDLRLEDTYAAVEMKTDSGDWIQVRDDTDWNLKYEWVRTNTVVGSSEVTLTWHIEDPYYLTGWSQPLRSGTYRLHYYGNSKNILGAITFFEGVGPVFEVDV</sequence>
<dbReference type="Gene3D" id="2.60.40.2300">
    <property type="entry name" value="Neutral/alkaline non-lysosomal ceramidase, C-terminal domain"/>
    <property type="match status" value="1"/>
</dbReference>
<evidence type="ECO:0000256" key="4">
    <source>
        <dbReference type="PIRSR" id="PIRSR606823-2"/>
    </source>
</evidence>
<dbReference type="GO" id="GO:0042759">
    <property type="term" value="P:long-chain fatty acid biosynthetic process"/>
    <property type="evidence" value="ECO:0007669"/>
    <property type="project" value="TreeGrafter"/>
</dbReference>
<gene>
    <name evidence="8" type="ORF">BGW36DRAFT_397967</name>
</gene>
<name>A0AAD4KPM2_9EURO</name>
<feature type="binding site" evidence="4">
    <location>
        <position position="514"/>
    </location>
    <ligand>
        <name>Zn(2+)</name>
        <dbReference type="ChEBI" id="CHEBI:29105"/>
    </ligand>
</feature>
<evidence type="ECO:0000259" key="7">
    <source>
        <dbReference type="Pfam" id="PF17048"/>
    </source>
</evidence>
<dbReference type="RefSeq" id="XP_046071352.1">
    <property type="nucleotide sequence ID" value="XM_046218349.1"/>
</dbReference>
<evidence type="ECO:0000313" key="9">
    <source>
        <dbReference type="Proteomes" id="UP001201262"/>
    </source>
</evidence>
<dbReference type="GO" id="GO:0005576">
    <property type="term" value="C:extracellular region"/>
    <property type="evidence" value="ECO:0007669"/>
    <property type="project" value="TreeGrafter"/>
</dbReference>
<keyword evidence="5" id="KW-0746">Sphingolipid metabolism</keyword>
<dbReference type="EC" id="3.5.1.23" evidence="5"/>
<dbReference type="AlphaFoldDB" id="A0AAD4KPM2"/>
<feature type="active site" description="Nucleophile" evidence="3">
    <location>
        <position position="273"/>
    </location>
</feature>
<feature type="binding site" evidence="4">
    <location>
        <position position="223"/>
    </location>
    <ligand>
        <name>Zn(2+)</name>
        <dbReference type="ChEBI" id="CHEBI:29105"/>
    </ligand>
</feature>
<evidence type="ECO:0000256" key="5">
    <source>
        <dbReference type="RuleBase" id="RU366019"/>
    </source>
</evidence>
<keyword evidence="9" id="KW-1185">Reference proteome</keyword>
<evidence type="ECO:0000256" key="2">
    <source>
        <dbReference type="ARBA" id="ARBA00022801"/>
    </source>
</evidence>